<dbReference type="PROSITE" id="PS51352">
    <property type="entry name" value="THIOREDOXIN_2"/>
    <property type="match status" value="1"/>
</dbReference>
<dbReference type="InterPro" id="IPR000866">
    <property type="entry name" value="AhpC/TSA"/>
</dbReference>
<dbReference type="EC" id="1.11.1.27" evidence="12"/>
<keyword evidence="21" id="KW-0812">Transmembrane</keyword>
<evidence type="ECO:0000256" key="14">
    <source>
        <dbReference type="ARBA" id="ARBA00026214"/>
    </source>
</evidence>
<dbReference type="GO" id="GO:0051920">
    <property type="term" value="F:peroxiredoxin activity"/>
    <property type="evidence" value="ECO:0007669"/>
    <property type="project" value="InterPro"/>
</dbReference>
<keyword evidence="5" id="KW-0560">Oxidoreductase</keyword>
<dbReference type="Pfam" id="PF00578">
    <property type="entry name" value="AhpC-TSA"/>
    <property type="match status" value="1"/>
</dbReference>
<keyword evidence="7" id="KW-0676">Redox-active center</keyword>
<dbReference type="InterPro" id="IPR036249">
    <property type="entry name" value="Thioredoxin-like_sf"/>
</dbReference>
<dbReference type="PANTHER" id="PTHR43503">
    <property type="entry name" value="MCG48959-RELATED"/>
    <property type="match status" value="1"/>
</dbReference>
<evidence type="ECO:0000256" key="16">
    <source>
        <dbReference type="ARBA" id="ARBA00031084"/>
    </source>
</evidence>
<keyword evidence="6" id="KW-0511">Multifunctional enzyme</keyword>
<comment type="catalytic activity">
    <reaction evidence="20">
        <text>1,2-dihexadecanoyl-sn-glycero-3-phosphocholine + H2O = 1-hexadecanoyl-sn-glycero-3-phosphocholine + hexadecanoate + H(+)</text>
        <dbReference type="Rhea" id="RHEA:41223"/>
        <dbReference type="ChEBI" id="CHEBI:7896"/>
        <dbReference type="ChEBI" id="CHEBI:15377"/>
        <dbReference type="ChEBI" id="CHEBI:15378"/>
        <dbReference type="ChEBI" id="CHEBI:72998"/>
        <dbReference type="ChEBI" id="CHEBI:72999"/>
    </reaction>
    <physiologicalReaction direction="left-to-right" evidence="20">
        <dbReference type="Rhea" id="RHEA:41224"/>
    </physiologicalReaction>
</comment>
<dbReference type="GO" id="GO:0005739">
    <property type="term" value="C:mitochondrion"/>
    <property type="evidence" value="ECO:0007669"/>
    <property type="project" value="TreeGrafter"/>
</dbReference>
<sequence>MPGLLLGDVFPDFEAETTQGTIKLHEFLGDSWGILFSHPKDYTPVCTTELGRAARLSGEFGKRNVKLIALSVDGLEDHHGWTKDILAYNCEESACCSLPFPIIADSKRELAVALGMLDPDAKDKDGVPLTARCVFIIGPDKRLKLSLLYPATTGRNFDEILRVVDSLQLTVGKRVATPADWKPGDCVMVPPSMSEEEAAALFPAGIYTKDLPSGKKYLRMINTHFQDFIQQLSVLQAMNTLLLAFFFFFYRHKLFLSAWYHSSFWILFHYTKDNHDTM</sequence>
<evidence type="ECO:0000259" key="22">
    <source>
        <dbReference type="PROSITE" id="PS51352"/>
    </source>
</evidence>
<evidence type="ECO:0000256" key="20">
    <source>
        <dbReference type="ARBA" id="ARBA00048227"/>
    </source>
</evidence>
<feature type="transmembrane region" description="Helical" evidence="21">
    <location>
        <begin position="228"/>
        <end position="250"/>
    </location>
</feature>
<comment type="catalytic activity">
    <reaction evidence="8">
        <text>1-hexadecanoyl-sn-glycero-3-phosphocholine + hexadecanoyl-CoA = 1,2-dihexadecanoyl-sn-glycero-3-phosphocholine + CoA</text>
        <dbReference type="Rhea" id="RHEA:35983"/>
        <dbReference type="ChEBI" id="CHEBI:57287"/>
        <dbReference type="ChEBI" id="CHEBI:57379"/>
        <dbReference type="ChEBI" id="CHEBI:72998"/>
        <dbReference type="ChEBI" id="CHEBI:72999"/>
    </reaction>
    <physiologicalReaction direction="left-to-right" evidence="8">
        <dbReference type="Rhea" id="RHEA:35984"/>
    </physiologicalReaction>
</comment>
<dbReference type="GO" id="GO:0004623">
    <property type="term" value="F:phospholipase A2 activity"/>
    <property type="evidence" value="ECO:0007669"/>
    <property type="project" value="UniProtKB-EC"/>
</dbReference>
<evidence type="ECO:0000256" key="11">
    <source>
        <dbReference type="ARBA" id="ARBA00025719"/>
    </source>
</evidence>
<dbReference type="InterPro" id="IPR019479">
    <property type="entry name" value="Peroxiredoxin_C"/>
</dbReference>
<keyword evidence="3" id="KW-0575">Peroxidase</keyword>
<keyword evidence="4" id="KW-0049">Antioxidant</keyword>
<dbReference type="GO" id="GO:0005829">
    <property type="term" value="C:cytosol"/>
    <property type="evidence" value="ECO:0007669"/>
    <property type="project" value="TreeGrafter"/>
</dbReference>
<evidence type="ECO:0000256" key="12">
    <source>
        <dbReference type="ARBA" id="ARBA00026115"/>
    </source>
</evidence>
<dbReference type="GO" id="GO:0047184">
    <property type="term" value="F:1-acylglycerophosphocholine O-acyltransferase activity"/>
    <property type="evidence" value="ECO:0007669"/>
    <property type="project" value="UniProtKB-EC"/>
</dbReference>
<evidence type="ECO:0000256" key="3">
    <source>
        <dbReference type="ARBA" id="ARBA00022559"/>
    </source>
</evidence>
<name>A0A3B4ZE24_9TELE</name>
<dbReference type="SUPFAM" id="SSF52833">
    <property type="entry name" value="Thioredoxin-like"/>
    <property type="match status" value="1"/>
</dbReference>
<dbReference type="PANTHER" id="PTHR43503:SF4">
    <property type="entry name" value="PEROXIREDOXIN-6"/>
    <property type="match status" value="1"/>
</dbReference>
<dbReference type="InterPro" id="IPR013766">
    <property type="entry name" value="Thioredoxin_domain"/>
</dbReference>
<evidence type="ECO:0000256" key="18">
    <source>
        <dbReference type="ARBA" id="ARBA00032330"/>
    </source>
</evidence>
<dbReference type="GO" id="GO:0045454">
    <property type="term" value="P:cell redox homeostasis"/>
    <property type="evidence" value="ECO:0007669"/>
    <property type="project" value="TreeGrafter"/>
</dbReference>
<dbReference type="STRING" id="144197.ENSSPAP00000006710"/>
<evidence type="ECO:0000256" key="10">
    <source>
        <dbReference type="ARBA" id="ARBA00024623"/>
    </source>
</evidence>
<evidence type="ECO:0000256" key="19">
    <source>
        <dbReference type="ARBA" id="ARBA00033065"/>
    </source>
</evidence>
<evidence type="ECO:0000256" key="7">
    <source>
        <dbReference type="ARBA" id="ARBA00023284"/>
    </source>
</evidence>
<evidence type="ECO:0000256" key="21">
    <source>
        <dbReference type="SAM" id="Phobius"/>
    </source>
</evidence>
<dbReference type="Pfam" id="PF10417">
    <property type="entry name" value="1-cysPrx_C"/>
    <property type="match status" value="1"/>
</dbReference>
<dbReference type="Gene3D" id="3.40.30.10">
    <property type="entry name" value="Glutaredoxin"/>
    <property type="match status" value="1"/>
</dbReference>
<dbReference type="Gene3D" id="3.30.1020.10">
    <property type="entry name" value="Antioxidant, Horf6, Chain A, domain2"/>
    <property type="match status" value="1"/>
</dbReference>
<gene>
    <name evidence="23" type="primary">PRDX6</name>
</gene>
<keyword evidence="21" id="KW-0472">Membrane</keyword>
<comment type="catalytic activity">
    <reaction evidence="10">
        <text>a 1-acyl-sn-glycero-3-phosphocholine + an acyl-CoA = a 1,2-diacyl-sn-glycero-3-phosphocholine + CoA</text>
        <dbReference type="Rhea" id="RHEA:12937"/>
        <dbReference type="ChEBI" id="CHEBI:57287"/>
        <dbReference type="ChEBI" id="CHEBI:57643"/>
        <dbReference type="ChEBI" id="CHEBI:58168"/>
        <dbReference type="ChEBI" id="CHEBI:58342"/>
        <dbReference type="EC" id="2.3.1.23"/>
    </reaction>
</comment>
<dbReference type="GeneTree" id="ENSGT00550000074794"/>
<accession>A0A3B4ZE24</accession>
<keyword evidence="21" id="KW-1133">Transmembrane helix</keyword>
<dbReference type="FunFam" id="3.30.1020.10:FF:000001">
    <property type="entry name" value="1-Cys peroxiredoxin"/>
    <property type="match status" value="1"/>
</dbReference>
<dbReference type="CDD" id="cd03016">
    <property type="entry name" value="PRX_1cys"/>
    <property type="match status" value="1"/>
</dbReference>
<dbReference type="EC" id="2.3.1.23" evidence="13"/>
<comment type="catalytic activity">
    <reaction evidence="9">
        <text>a hydroperoxide + 2 glutathione = an alcohol + glutathione disulfide + H2O</text>
        <dbReference type="Rhea" id="RHEA:62632"/>
        <dbReference type="ChEBI" id="CHEBI:15377"/>
        <dbReference type="ChEBI" id="CHEBI:30879"/>
        <dbReference type="ChEBI" id="CHEBI:35924"/>
        <dbReference type="ChEBI" id="CHEBI:57925"/>
        <dbReference type="ChEBI" id="CHEBI:58297"/>
        <dbReference type="EC" id="1.11.1.27"/>
    </reaction>
</comment>
<evidence type="ECO:0000256" key="13">
    <source>
        <dbReference type="ARBA" id="ARBA00026120"/>
    </source>
</evidence>
<dbReference type="EC" id="3.1.1.4" evidence="2"/>
<evidence type="ECO:0000256" key="17">
    <source>
        <dbReference type="ARBA" id="ARBA00031264"/>
    </source>
</evidence>
<evidence type="ECO:0000313" key="23">
    <source>
        <dbReference type="Ensembl" id="ENSSPAP00000006710.1"/>
    </source>
</evidence>
<evidence type="ECO:0000256" key="8">
    <source>
        <dbReference type="ARBA" id="ARBA00024460"/>
    </source>
</evidence>
<evidence type="ECO:0000256" key="15">
    <source>
        <dbReference type="ARBA" id="ARBA00030018"/>
    </source>
</evidence>
<evidence type="ECO:0000256" key="5">
    <source>
        <dbReference type="ARBA" id="ARBA00023002"/>
    </source>
</evidence>
<evidence type="ECO:0000256" key="2">
    <source>
        <dbReference type="ARBA" id="ARBA00013278"/>
    </source>
</evidence>
<dbReference type="AlphaFoldDB" id="A0A3B4ZE24"/>
<dbReference type="Ensembl" id="ENSSPAT00000006848.1">
    <property type="protein sequence ID" value="ENSSPAP00000006710.1"/>
    <property type="gene ID" value="ENSSPAG00000005166.1"/>
</dbReference>
<comment type="catalytic activity">
    <reaction evidence="1">
        <text>a 1,2-diacyl-sn-glycero-3-phosphocholine + H2O = a 1-acyl-sn-glycero-3-phosphocholine + a fatty acid + H(+)</text>
        <dbReference type="Rhea" id="RHEA:15801"/>
        <dbReference type="ChEBI" id="CHEBI:15377"/>
        <dbReference type="ChEBI" id="CHEBI:15378"/>
        <dbReference type="ChEBI" id="CHEBI:28868"/>
        <dbReference type="ChEBI" id="CHEBI:57643"/>
        <dbReference type="ChEBI" id="CHEBI:58168"/>
        <dbReference type="EC" id="3.1.1.4"/>
    </reaction>
</comment>
<dbReference type="InterPro" id="IPR045020">
    <property type="entry name" value="PRX_1cys"/>
</dbReference>
<proteinExistence type="inferred from homology"/>
<evidence type="ECO:0000256" key="4">
    <source>
        <dbReference type="ARBA" id="ARBA00022862"/>
    </source>
</evidence>
<reference evidence="23" key="1">
    <citation type="submission" date="2023-09" db="UniProtKB">
        <authorList>
            <consortium name="Ensembl"/>
        </authorList>
    </citation>
    <scope>IDENTIFICATION</scope>
</reference>
<evidence type="ECO:0000256" key="9">
    <source>
        <dbReference type="ARBA" id="ARBA00024523"/>
    </source>
</evidence>
<feature type="domain" description="Thioredoxin" evidence="22">
    <location>
        <begin position="4"/>
        <end position="169"/>
    </location>
</feature>
<evidence type="ECO:0000256" key="6">
    <source>
        <dbReference type="ARBA" id="ARBA00023268"/>
    </source>
</evidence>
<comment type="similarity">
    <text evidence="11">Belongs to the peroxiredoxin family. Prx6 subfamily.</text>
</comment>
<dbReference type="FunFam" id="3.40.30.10:FF:000011">
    <property type="entry name" value="Peroxiredoxin PRX1"/>
    <property type="match status" value="1"/>
</dbReference>
<evidence type="ECO:0000256" key="1">
    <source>
        <dbReference type="ARBA" id="ARBA00001604"/>
    </source>
</evidence>
<protein>
    <recommendedName>
        <fullName evidence="14">Peroxiredoxin-6</fullName>
        <ecNumber evidence="12">1.11.1.27</ecNumber>
        <ecNumber evidence="13">2.3.1.23</ecNumber>
        <ecNumber evidence="2">3.1.1.4</ecNumber>
    </recommendedName>
    <alternativeName>
        <fullName evidence="17">1-Cys peroxiredoxin</fullName>
    </alternativeName>
    <alternativeName>
        <fullName evidence="16">Acidic calcium-independent phospholipase A2</fullName>
    </alternativeName>
    <alternativeName>
        <fullName evidence="15">Glutathione-dependent peroxiredoxin</fullName>
    </alternativeName>
    <alternativeName>
        <fullName evidence="19">Lysophosphatidylcholine acyltransferase 5</fullName>
    </alternativeName>
    <alternativeName>
        <fullName evidence="18">Non-selenium glutathione peroxidase</fullName>
    </alternativeName>
</protein>
<organism evidence="23">
    <name type="scientific">Stegastes partitus</name>
    <name type="common">bicolor damselfish</name>
    <dbReference type="NCBI Taxonomy" id="144197"/>
    <lineage>
        <taxon>Eukaryota</taxon>
        <taxon>Metazoa</taxon>
        <taxon>Chordata</taxon>
        <taxon>Craniata</taxon>
        <taxon>Vertebrata</taxon>
        <taxon>Euteleostomi</taxon>
        <taxon>Actinopterygii</taxon>
        <taxon>Neopterygii</taxon>
        <taxon>Teleostei</taxon>
        <taxon>Neoteleostei</taxon>
        <taxon>Acanthomorphata</taxon>
        <taxon>Ovalentaria</taxon>
        <taxon>Pomacentridae</taxon>
        <taxon>Stegastes</taxon>
    </lineage>
</organism>